<dbReference type="EMBL" id="MT142042">
    <property type="protein sequence ID" value="QJA73656.1"/>
    <property type="molecule type" value="Genomic_DNA"/>
</dbReference>
<accession>A0A6M3JUI4</accession>
<protein>
    <submittedName>
        <fullName evidence="1">Uncharacterized protein</fullName>
    </submittedName>
</protein>
<evidence type="ECO:0000313" key="1">
    <source>
        <dbReference type="EMBL" id="QJA73656.1"/>
    </source>
</evidence>
<reference evidence="1" key="1">
    <citation type="submission" date="2020-03" db="EMBL/GenBank/DDBJ databases">
        <title>The deep terrestrial virosphere.</title>
        <authorList>
            <person name="Holmfeldt K."/>
            <person name="Nilsson E."/>
            <person name="Simone D."/>
            <person name="Lopez-Fernandez M."/>
            <person name="Wu X."/>
            <person name="de Brujin I."/>
            <person name="Lundin D."/>
            <person name="Andersson A."/>
            <person name="Bertilsson S."/>
            <person name="Dopson M."/>
        </authorList>
    </citation>
    <scope>NUCLEOTIDE SEQUENCE</scope>
    <source>
        <strain evidence="1">MM415A02284</strain>
    </source>
</reference>
<name>A0A6M3JUI4_9ZZZZ</name>
<dbReference type="AlphaFoldDB" id="A0A6M3JUI4"/>
<organism evidence="1">
    <name type="scientific">viral metagenome</name>
    <dbReference type="NCBI Taxonomy" id="1070528"/>
    <lineage>
        <taxon>unclassified sequences</taxon>
        <taxon>metagenomes</taxon>
        <taxon>organismal metagenomes</taxon>
    </lineage>
</organism>
<proteinExistence type="predicted"/>
<sequence length="95" mass="11339">MHQTVQGVGERTCRWRQFLYRQKRKTFTIDFTFLDSKRYENFSGPEREVFAILYWKHPKSVSLKAPNSLWDNEQTNGEVKLIDSQTTTRNRQGIP</sequence>
<gene>
    <name evidence="1" type="ORF">MM415A02284_0012</name>
</gene>